<organism evidence="1 2">
    <name type="scientific">Cellulophaga baltica 18</name>
    <dbReference type="NCBI Taxonomy" id="1348584"/>
    <lineage>
        <taxon>Bacteria</taxon>
        <taxon>Pseudomonadati</taxon>
        <taxon>Bacteroidota</taxon>
        <taxon>Flavobacteriia</taxon>
        <taxon>Flavobacteriales</taxon>
        <taxon>Flavobacteriaceae</taxon>
        <taxon>Cellulophaga</taxon>
    </lineage>
</organism>
<dbReference type="Proteomes" id="UP000030786">
    <property type="component" value="Chromosome"/>
</dbReference>
<sequence length="164" mass="18936">MSILFLSTTIFSQEDYVKLPQAKTQNPSYLFNKYIIGNEYLIKSLGTSKEEVKEKVDKISVLKDKGNRESNGFYNLTEYGIVFVDLKESPANKTQSELKDFFGMDKRTEIFIDGYLLENKNYRIALTGITEIEVIEPDNANGLKSKALNIWTLAKNERYREKTH</sequence>
<dbReference type="KEGG" id="cbat:M666_13200"/>
<dbReference type="EMBL" id="CP009976">
    <property type="protein sequence ID" value="AIZ42450.1"/>
    <property type="molecule type" value="Genomic_DNA"/>
</dbReference>
<gene>
    <name evidence="1" type="ORF">M666_13200</name>
</gene>
<dbReference type="AlphaFoldDB" id="A0AAU8RZA2"/>
<dbReference type="GeneID" id="78061693"/>
<accession>A0AAU8RZA2</accession>
<evidence type="ECO:0000313" key="2">
    <source>
        <dbReference type="Proteomes" id="UP000030786"/>
    </source>
</evidence>
<evidence type="ECO:0000313" key="1">
    <source>
        <dbReference type="EMBL" id="AIZ42450.1"/>
    </source>
</evidence>
<dbReference type="RefSeq" id="WP_029446242.1">
    <property type="nucleotide sequence ID" value="NZ_CP009976.1"/>
</dbReference>
<protein>
    <submittedName>
        <fullName evidence="1">Uncharacterized protein</fullName>
    </submittedName>
</protein>
<reference evidence="1 2" key="1">
    <citation type="journal article" date="2014" name="Environ. Microbiol.">
        <title>Contrasting genomic patterns and infection strategies of two co-existing Bacteroidetes podovirus genera.</title>
        <authorList>
            <person name="Holmfeldt K."/>
            <person name="Howard-Varona C."/>
            <person name="Solonenko N."/>
            <person name="Sullivan M.B."/>
        </authorList>
    </citation>
    <scope>NUCLEOTIDE SEQUENCE [LARGE SCALE GENOMIC DNA]</scope>
    <source>
        <strain evidence="1 2">18</strain>
    </source>
</reference>
<name>A0AAU8RZA2_9FLAO</name>
<proteinExistence type="predicted"/>